<dbReference type="PROSITE" id="PS00211">
    <property type="entry name" value="ABC_TRANSPORTER_1"/>
    <property type="match status" value="1"/>
</dbReference>
<feature type="compositionally biased region" description="Polar residues" evidence="4">
    <location>
        <begin position="536"/>
        <end position="545"/>
    </location>
</feature>
<dbReference type="eggNOG" id="COG0488">
    <property type="taxonomic scope" value="Bacteria"/>
</dbReference>
<dbReference type="NCBIfam" id="NF000355">
    <property type="entry name" value="ribo_prot_ABC_F"/>
    <property type="match status" value="1"/>
</dbReference>
<accession>C4V2J8</accession>
<dbReference type="GO" id="GO:0016887">
    <property type="term" value="F:ATP hydrolysis activity"/>
    <property type="evidence" value="ECO:0007669"/>
    <property type="project" value="InterPro"/>
</dbReference>
<feature type="compositionally biased region" description="Polar residues" evidence="4">
    <location>
        <begin position="554"/>
        <end position="571"/>
    </location>
</feature>
<dbReference type="PROSITE" id="PS50893">
    <property type="entry name" value="ABC_TRANSPORTER_2"/>
    <property type="match status" value="2"/>
</dbReference>
<dbReference type="SMART" id="SM00382">
    <property type="entry name" value="AAA"/>
    <property type="match status" value="2"/>
</dbReference>
<keyword evidence="1" id="KW-0677">Repeat</keyword>
<dbReference type="GO" id="GO:0005524">
    <property type="term" value="F:ATP binding"/>
    <property type="evidence" value="ECO:0007669"/>
    <property type="project" value="UniProtKB-KW"/>
</dbReference>
<reference evidence="6 7" key="1">
    <citation type="submission" date="2009-04" db="EMBL/GenBank/DDBJ databases">
        <authorList>
            <person name="Qin X."/>
            <person name="Bachman B."/>
            <person name="Battles P."/>
            <person name="Bell A."/>
            <person name="Bess C."/>
            <person name="Bickham C."/>
            <person name="Chaboub L."/>
            <person name="Chen D."/>
            <person name="Coyle M."/>
            <person name="Deiros D.R."/>
            <person name="Dinh H."/>
            <person name="Forbes L."/>
            <person name="Fowler G."/>
            <person name="Francisco L."/>
            <person name="Fu Q."/>
            <person name="Gubbala S."/>
            <person name="Hale W."/>
            <person name="Han Y."/>
            <person name="Hemphill L."/>
            <person name="Highlander S.K."/>
            <person name="Hirani K."/>
            <person name="Hogues M."/>
            <person name="Jackson L."/>
            <person name="Jakkamsetti A."/>
            <person name="Javaid M."/>
            <person name="Jiang H."/>
            <person name="Korchina V."/>
            <person name="Kovar C."/>
            <person name="Lara F."/>
            <person name="Lee S."/>
            <person name="Mata R."/>
            <person name="Mathew T."/>
            <person name="Moen C."/>
            <person name="Morales K."/>
            <person name="Munidasa M."/>
            <person name="Nazareth L."/>
            <person name="Ngo R."/>
            <person name="Nguyen L."/>
            <person name="Okwuonu G."/>
            <person name="Ongeri F."/>
            <person name="Patil S."/>
            <person name="Petrosino J."/>
            <person name="Pham C."/>
            <person name="Pham P."/>
            <person name="Pu L.-L."/>
            <person name="Puazo M."/>
            <person name="Raj R."/>
            <person name="Reid J."/>
            <person name="Rouhana J."/>
            <person name="Saada N."/>
            <person name="Shang Y."/>
            <person name="Simmons D."/>
            <person name="Thornton R."/>
            <person name="Warren J."/>
            <person name="Weissenberger G."/>
            <person name="Zhang J."/>
            <person name="Zhang L."/>
            <person name="Zhou C."/>
            <person name="Zhu D."/>
            <person name="Muzny D."/>
            <person name="Worley K."/>
            <person name="Gibbs R."/>
        </authorList>
    </citation>
    <scope>NUCLEOTIDE SEQUENCE [LARGE SCALE GENOMIC DNA]</scope>
    <source>
        <strain evidence="6 7">ATCC 43531</strain>
    </source>
</reference>
<dbReference type="FunFam" id="3.40.50.300:FF:000309">
    <property type="entry name" value="ABC transporter ATP-binding protein"/>
    <property type="match status" value="1"/>
</dbReference>
<dbReference type="PANTHER" id="PTHR42855:SF2">
    <property type="entry name" value="DRUG RESISTANCE ABC TRANSPORTER,ATP-BINDING PROTEIN"/>
    <property type="match status" value="1"/>
</dbReference>
<evidence type="ECO:0000256" key="4">
    <source>
        <dbReference type="SAM" id="MobiDB-lite"/>
    </source>
</evidence>
<dbReference type="InterPro" id="IPR027417">
    <property type="entry name" value="P-loop_NTPase"/>
</dbReference>
<dbReference type="InterPro" id="IPR051309">
    <property type="entry name" value="ABCF_ATPase"/>
</dbReference>
<keyword evidence="2" id="KW-0547">Nucleotide-binding</keyword>
<gene>
    <name evidence="6" type="ORF">HMPREF0908_0742</name>
</gene>
<keyword evidence="3 6" id="KW-0067">ATP-binding</keyword>
<feature type="domain" description="ABC transporter" evidence="5">
    <location>
        <begin position="328"/>
        <end position="540"/>
    </location>
</feature>
<dbReference type="InterPro" id="IPR003439">
    <property type="entry name" value="ABC_transporter-like_ATP-bd"/>
</dbReference>
<dbReference type="InterPro" id="IPR017871">
    <property type="entry name" value="ABC_transporter-like_CS"/>
</dbReference>
<evidence type="ECO:0000256" key="3">
    <source>
        <dbReference type="ARBA" id="ARBA00022840"/>
    </source>
</evidence>
<dbReference type="AlphaFoldDB" id="C4V2J8"/>
<dbReference type="GO" id="GO:0003676">
    <property type="term" value="F:nucleic acid binding"/>
    <property type="evidence" value="ECO:0007669"/>
    <property type="project" value="UniProtKB-ARBA"/>
</dbReference>
<keyword evidence="7" id="KW-1185">Reference proteome</keyword>
<evidence type="ECO:0000259" key="5">
    <source>
        <dbReference type="PROSITE" id="PS50893"/>
    </source>
</evidence>
<dbReference type="Pfam" id="PF00005">
    <property type="entry name" value="ABC_tran"/>
    <property type="match status" value="2"/>
</dbReference>
<dbReference type="InterPro" id="IPR037118">
    <property type="entry name" value="Val-tRNA_synth_C_sf"/>
</dbReference>
<organism evidence="6 7">
    <name type="scientific">Selenomonas flueggei ATCC 43531</name>
    <dbReference type="NCBI Taxonomy" id="638302"/>
    <lineage>
        <taxon>Bacteria</taxon>
        <taxon>Bacillati</taxon>
        <taxon>Bacillota</taxon>
        <taxon>Negativicutes</taxon>
        <taxon>Selenomonadales</taxon>
        <taxon>Selenomonadaceae</taxon>
        <taxon>Selenomonas</taxon>
    </lineage>
</organism>
<dbReference type="Gene3D" id="3.40.50.300">
    <property type="entry name" value="P-loop containing nucleotide triphosphate hydrolases"/>
    <property type="match status" value="2"/>
</dbReference>
<dbReference type="Proteomes" id="UP000005309">
    <property type="component" value="Unassembled WGS sequence"/>
</dbReference>
<evidence type="ECO:0000256" key="1">
    <source>
        <dbReference type="ARBA" id="ARBA00022737"/>
    </source>
</evidence>
<dbReference type="PANTHER" id="PTHR42855">
    <property type="entry name" value="ABC TRANSPORTER ATP-BINDING SUBUNIT"/>
    <property type="match status" value="1"/>
</dbReference>
<dbReference type="InterPro" id="IPR032781">
    <property type="entry name" value="ABC_tran_Xtn"/>
</dbReference>
<proteinExistence type="predicted"/>
<dbReference type="Pfam" id="PF12848">
    <property type="entry name" value="ABC_tran_Xtn"/>
    <property type="match status" value="1"/>
</dbReference>
<dbReference type="EMBL" id="ACLA01000010">
    <property type="protein sequence ID" value="EEQ49012.1"/>
    <property type="molecule type" value="Genomic_DNA"/>
</dbReference>
<protein>
    <submittedName>
        <fullName evidence="6">ABC transporter, ATP-binding protein</fullName>
    </submittedName>
</protein>
<evidence type="ECO:0000313" key="7">
    <source>
        <dbReference type="Proteomes" id="UP000005309"/>
    </source>
</evidence>
<dbReference type="SUPFAM" id="SSF52540">
    <property type="entry name" value="P-loop containing nucleoside triphosphate hydrolases"/>
    <property type="match status" value="2"/>
</dbReference>
<evidence type="ECO:0000256" key="2">
    <source>
        <dbReference type="ARBA" id="ARBA00022741"/>
    </source>
</evidence>
<dbReference type="InterPro" id="IPR003593">
    <property type="entry name" value="AAA+_ATPase"/>
</dbReference>
<dbReference type="STRING" id="638302.HMPREF0908_0742"/>
<comment type="caution">
    <text evidence="6">The sequence shown here is derived from an EMBL/GenBank/DDBJ whole genome shotgun (WGS) entry which is preliminary data.</text>
</comment>
<name>C4V2J8_9FIRM</name>
<evidence type="ECO:0000313" key="6">
    <source>
        <dbReference type="EMBL" id="EEQ49012.1"/>
    </source>
</evidence>
<dbReference type="FunFam" id="3.40.50.300:FF:000011">
    <property type="entry name" value="Putative ABC transporter ATP-binding component"/>
    <property type="match status" value="1"/>
</dbReference>
<dbReference type="CDD" id="cd03221">
    <property type="entry name" value="ABCF_EF-3"/>
    <property type="match status" value="2"/>
</dbReference>
<sequence>MEKRNMGSFKAVGLEKSYGIHTLFSHVNLEIMRGNKIGLVGANGSGKTTLMRVLLGREEADDGTVSVDPTDTIGYVEQQAVFSSETLYDELYSAFSDIISLREEKERMERRISSGQSSEEDLKAYGNLVNQFESMNGYDFERHIRRVAFGLGFSESDLTKDVHHFSGGQTTRICLAKALLRKPDFLFLDEPTNHLDIGMIEWLEEFIRSYRGGVLLISHDRYFLDRVASHILELEHQTITSYTGNYTHYIRIKNERRTALQHAYEKQQDHIRKTEEYIRKYKAGIKAKQARGRQSQLNRLERIVLPPEAAQFQFFSFAPPEECAQRVAELEDVSFSYQDGHRILDHISLLIRKGDGVALIGENGAGKTTLLQILVGEREAEGRVKIGSRVKIGYFSQQHEGLNPNNTILDEISYTYGLSEETARSYLGTFLFHGDDVLRRIGELSGGEQARVAFLKLMLTGANFLVLDEPTNHLDIPAREAVEEALMAFPGTFIAVSHDRYFLDKTANCTLVLNKGTITEYLGGYSYYLMKKEEASSQPQEQGHVSQKKKTEQPPAQKNNSHSQSSASTLPTDRRQEMIERAEAEIAMAEAELKWLEYEMNLPETQSDPERSRTVAASYAEKEQEIIQRYTNWEQLTEVDDAASERS</sequence>
<dbReference type="Gene3D" id="1.10.287.380">
    <property type="entry name" value="Valyl-tRNA synthetase, C-terminal domain"/>
    <property type="match status" value="1"/>
</dbReference>
<feature type="domain" description="ABC transporter" evidence="5">
    <location>
        <begin position="9"/>
        <end position="261"/>
    </location>
</feature>
<dbReference type="HOGENOM" id="CLU_000604_36_0_9"/>
<feature type="region of interest" description="Disordered" evidence="4">
    <location>
        <begin position="536"/>
        <end position="574"/>
    </location>
</feature>